<dbReference type="RefSeq" id="WP_230496842.1">
    <property type="nucleotide sequence ID" value="NZ_CAKJTG010000011.1"/>
</dbReference>
<keyword evidence="2" id="KW-1185">Reference proteome</keyword>
<organism evidence="1 2">
    <name type="scientific">Pseudoneobacillus rhizosphaerae</name>
    <dbReference type="NCBI Taxonomy" id="2880968"/>
    <lineage>
        <taxon>Bacteria</taxon>
        <taxon>Bacillati</taxon>
        <taxon>Bacillota</taxon>
        <taxon>Bacilli</taxon>
        <taxon>Bacillales</taxon>
        <taxon>Bacillaceae</taxon>
        <taxon>Pseudoneobacillus</taxon>
    </lineage>
</organism>
<dbReference type="EMBL" id="CAKJTG010000011">
    <property type="protein sequence ID" value="CAG9608598.1"/>
    <property type="molecule type" value="Genomic_DNA"/>
</dbReference>
<dbReference type="AlphaFoldDB" id="A0A9C7LB63"/>
<evidence type="ECO:0000313" key="1">
    <source>
        <dbReference type="EMBL" id="CAG9608598.1"/>
    </source>
</evidence>
<protein>
    <recommendedName>
        <fullName evidence="3">Lipoprotein</fullName>
    </recommendedName>
</protein>
<dbReference type="Proteomes" id="UP000789845">
    <property type="component" value="Unassembled WGS sequence"/>
</dbReference>
<dbReference type="PROSITE" id="PS51257">
    <property type="entry name" value="PROKAR_LIPOPROTEIN"/>
    <property type="match status" value="1"/>
</dbReference>
<name>A0A9C7LB63_9BACI</name>
<reference evidence="1" key="1">
    <citation type="submission" date="2021-10" db="EMBL/GenBank/DDBJ databases">
        <authorList>
            <person name="Criscuolo A."/>
        </authorList>
    </citation>
    <scope>NUCLEOTIDE SEQUENCE</scope>
    <source>
        <strain evidence="1">CIP111885</strain>
    </source>
</reference>
<gene>
    <name evidence="1" type="ORF">NEOCIP111885_02315</name>
</gene>
<proteinExistence type="predicted"/>
<accession>A0A9C7LB63</accession>
<evidence type="ECO:0008006" key="3">
    <source>
        <dbReference type="Google" id="ProtNLM"/>
    </source>
</evidence>
<sequence>MFLQLIKLCLLALLVIVLTSCNNFIYNRGNYTKKIDTPEQNDINDTQNMIRLVRILEQNLSYEMNNATHQKTAFLKYNDNQNYSMYVLPDYDLIVEEPAKDLLYFSKNKAIFMRIELLSDDIDWNLLKKSTYAELTSLYNKANPVETSLTDHFFEDTSMYEIHSGDDIVATYFINDPNIKLKLTMNAKTKEDHRDAFYQMAKTIMKENQMEKE</sequence>
<comment type="caution">
    <text evidence="1">The sequence shown here is derived from an EMBL/GenBank/DDBJ whole genome shotgun (WGS) entry which is preliminary data.</text>
</comment>
<evidence type="ECO:0000313" key="2">
    <source>
        <dbReference type="Proteomes" id="UP000789845"/>
    </source>
</evidence>